<comment type="caution">
    <text evidence="4">The sequence shown here is derived from an EMBL/GenBank/DDBJ whole genome shotgun (WGS) entry which is preliminary data.</text>
</comment>
<organism evidence="4 5">
    <name type="scientific">Pseudonocardia yunnanensis</name>
    <dbReference type="NCBI Taxonomy" id="58107"/>
    <lineage>
        <taxon>Bacteria</taxon>
        <taxon>Bacillati</taxon>
        <taxon>Actinomycetota</taxon>
        <taxon>Actinomycetes</taxon>
        <taxon>Pseudonocardiales</taxon>
        <taxon>Pseudonocardiaceae</taxon>
        <taxon>Pseudonocardia</taxon>
    </lineage>
</organism>
<accession>A0ABW4EZA4</accession>
<dbReference type="PANTHER" id="PTHR30535">
    <property type="entry name" value="VITAMIN B12-BINDING PROTEIN"/>
    <property type="match status" value="1"/>
</dbReference>
<feature type="signal peptide" evidence="2">
    <location>
        <begin position="1"/>
        <end position="28"/>
    </location>
</feature>
<dbReference type="RefSeq" id="WP_344724343.1">
    <property type="nucleotide sequence ID" value="NZ_BAAAUS010000024.1"/>
</dbReference>
<name>A0ABW4EZA4_9PSEU</name>
<dbReference type="Gene3D" id="3.40.50.1980">
    <property type="entry name" value="Nitrogenase molybdenum iron protein domain"/>
    <property type="match status" value="2"/>
</dbReference>
<keyword evidence="5" id="KW-1185">Reference proteome</keyword>
<dbReference type="Proteomes" id="UP001597114">
    <property type="component" value="Unassembled WGS sequence"/>
</dbReference>
<sequence>MRTPRHKIVFSVVGVLAAALLASCGQPADEHAGAGEAAPVAGTRTITDSTGTAVAVPETVSRIADAWPAHNEVVQMLGAGDRIVATVLTHQSTPWLYTVQPSLDNAATVFTTSTVSTEKLIQARPDVLFSDKSTQIGASTSELGIPTVQLGFQTYDDLKKMVATTADVLGSDARAQAQAYTSYLDDKLTAVTSATSSIPEAQRPSVLHIYSLDPLVVDGTGSIIDAWITAAGGRNAAQVEGNARPVSTEQVSQWNPDVIILASSAFVGNDTGAQTLQKLTDDPFWSRMAAVRDHKAYINPTGGWHWDRYGIEEALQVQWAAKTLHPELFPDLDMAAETKSFYSRFLHFTLTDDQANRIIAGQDPA</sequence>
<comment type="similarity">
    <text evidence="1">Belongs to the bacterial solute-binding protein 8 family.</text>
</comment>
<dbReference type="InterPro" id="IPR002491">
    <property type="entry name" value="ABC_transptr_periplasmic_BD"/>
</dbReference>
<evidence type="ECO:0000256" key="2">
    <source>
        <dbReference type="SAM" id="SignalP"/>
    </source>
</evidence>
<keyword evidence="2" id="KW-0732">Signal</keyword>
<dbReference type="PROSITE" id="PS50983">
    <property type="entry name" value="FE_B12_PBP"/>
    <property type="match status" value="1"/>
</dbReference>
<dbReference type="Pfam" id="PF01497">
    <property type="entry name" value="Peripla_BP_2"/>
    <property type="match status" value="1"/>
</dbReference>
<dbReference type="Gene3D" id="1.20.58.2180">
    <property type="match status" value="1"/>
</dbReference>
<evidence type="ECO:0000259" key="3">
    <source>
        <dbReference type="PROSITE" id="PS50983"/>
    </source>
</evidence>
<evidence type="ECO:0000313" key="5">
    <source>
        <dbReference type="Proteomes" id="UP001597114"/>
    </source>
</evidence>
<dbReference type="InterPro" id="IPR050902">
    <property type="entry name" value="ABC_Transporter_SBP"/>
</dbReference>
<dbReference type="SUPFAM" id="SSF53807">
    <property type="entry name" value="Helical backbone' metal receptor"/>
    <property type="match status" value="1"/>
</dbReference>
<proteinExistence type="inferred from homology"/>
<evidence type="ECO:0000256" key="1">
    <source>
        <dbReference type="ARBA" id="ARBA00008814"/>
    </source>
</evidence>
<dbReference type="PROSITE" id="PS51257">
    <property type="entry name" value="PROKAR_LIPOPROTEIN"/>
    <property type="match status" value="1"/>
</dbReference>
<evidence type="ECO:0000313" key="4">
    <source>
        <dbReference type="EMBL" id="MFD1520849.1"/>
    </source>
</evidence>
<feature type="domain" description="Fe/B12 periplasmic-binding" evidence="3">
    <location>
        <begin position="62"/>
        <end position="332"/>
    </location>
</feature>
<dbReference type="CDD" id="cd01142">
    <property type="entry name" value="TroA_e"/>
    <property type="match status" value="1"/>
</dbReference>
<gene>
    <name evidence="4" type="ORF">ACFSJD_25360</name>
</gene>
<protein>
    <submittedName>
        <fullName evidence="4">ABC transporter substrate-binding protein</fullName>
    </submittedName>
</protein>
<reference evidence="5" key="1">
    <citation type="journal article" date="2019" name="Int. J. Syst. Evol. Microbiol.">
        <title>The Global Catalogue of Microorganisms (GCM) 10K type strain sequencing project: providing services to taxonomists for standard genome sequencing and annotation.</title>
        <authorList>
            <consortium name="The Broad Institute Genomics Platform"/>
            <consortium name="The Broad Institute Genome Sequencing Center for Infectious Disease"/>
            <person name="Wu L."/>
            <person name="Ma J."/>
        </authorList>
    </citation>
    <scope>NUCLEOTIDE SEQUENCE [LARGE SCALE GENOMIC DNA]</scope>
    <source>
        <strain evidence="5">CCM 7043</strain>
    </source>
</reference>
<dbReference type="EMBL" id="JBHUCO010000030">
    <property type="protein sequence ID" value="MFD1520849.1"/>
    <property type="molecule type" value="Genomic_DNA"/>
</dbReference>
<dbReference type="PANTHER" id="PTHR30535:SF34">
    <property type="entry name" value="MOLYBDATE-BINDING PROTEIN MOLA"/>
    <property type="match status" value="1"/>
</dbReference>
<feature type="chain" id="PRO_5046873044" evidence="2">
    <location>
        <begin position="29"/>
        <end position="365"/>
    </location>
</feature>